<dbReference type="EMBL" id="SRLO01000981">
    <property type="protein sequence ID" value="TNN43216.1"/>
    <property type="molecule type" value="Genomic_DNA"/>
</dbReference>
<accession>A0A4Z2FPQ4</accession>
<dbReference type="Proteomes" id="UP000314294">
    <property type="component" value="Unassembled WGS sequence"/>
</dbReference>
<comment type="caution">
    <text evidence="1">The sequence shown here is derived from an EMBL/GenBank/DDBJ whole genome shotgun (WGS) entry which is preliminary data.</text>
</comment>
<evidence type="ECO:0000313" key="2">
    <source>
        <dbReference type="Proteomes" id="UP000314294"/>
    </source>
</evidence>
<dbReference type="AlphaFoldDB" id="A0A4Z2FPQ4"/>
<sequence length="108" mass="12096">MRNSSPTHPEEARSLRRGVTYFAAEPNCFRMLSDWRSMLAVERHLPAPSGPSRGPSPQTESFHMQDVKGVRRLSSLFLAASSLCFLMMASRAKSALACSVFPSRWSFM</sequence>
<name>A0A4Z2FPQ4_9TELE</name>
<proteinExistence type="predicted"/>
<evidence type="ECO:0000313" key="1">
    <source>
        <dbReference type="EMBL" id="TNN43216.1"/>
    </source>
</evidence>
<gene>
    <name evidence="1" type="ORF">EYF80_046584</name>
</gene>
<protein>
    <submittedName>
        <fullName evidence="1">Uncharacterized protein</fullName>
    </submittedName>
</protein>
<reference evidence="1 2" key="1">
    <citation type="submission" date="2019-03" db="EMBL/GenBank/DDBJ databases">
        <title>First draft genome of Liparis tanakae, snailfish: a comprehensive survey of snailfish specific genes.</title>
        <authorList>
            <person name="Kim W."/>
            <person name="Song I."/>
            <person name="Jeong J.-H."/>
            <person name="Kim D."/>
            <person name="Kim S."/>
            <person name="Ryu S."/>
            <person name="Song J.Y."/>
            <person name="Lee S.K."/>
        </authorList>
    </citation>
    <scope>NUCLEOTIDE SEQUENCE [LARGE SCALE GENOMIC DNA]</scope>
    <source>
        <tissue evidence="1">Muscle</tissue>
    </source>
</reference>
<keyword evidence="2" id="KW-1185">Reference proteome</keyword>
<organism evidence="1 2">
    <name type="scientific">Liparis tanakae</name>
    <name type="common">Tanaka's snailfish</name>
    <dbReference type="NCBI Taxonomy" id="230148"/>
    <lineage>
        <taxon>Eukaryota</taxon>
        <taxon>Metazoa</taxon>
        <taxon>Chordata</taxon>
        <taxon>Craniata</taxon>
        <taxon>Vertebrata</taxon>
        <taxon>Euteleostomi</taxon>
        <taxon>Actinopterygii</taxon>
        <taxon>Neopterygii</taxon>
        <taxon>Teleostei</taxon>
        <taxon>Neoteleostei</taxon>
        <taxon>Acanthomorphata</taxon>
        <taxon>Eupercaria</taxon>
        <taxon>Perciformes</taxon>
        <taxon>Cottioidei</taxon>
        <taxon>Cottales</taxon>
        <taxon>Liparidae</taxon>
        <taxon>Liparis</taxon>
    </lineage>
</organism>